<dbReference type="HOGENOM" id="CLU_051720_1_0_1"/>
<gene>
    <name evidence="1" type="ORF">PUNSTDRAFT_47601</name>
</gene>
<dbReference type="AlphaFoldDB" id="R7S1T9"/>
<dbReference type="Proteomes" id="UP000054196">
    <property type="component" value="Unassembled WGS sequence"/>
</dbReference>
<keyword evidence="2" id="KW-1185">Reference proteome</keyword>
<dbReference type="GeneID" id="18882903"/>
<evidence type="ECO:0000313" key="1">
    <source>
        <dbReference type="EMBL" id="EIN04370.1"/>
    </source>
</evidence>
<name>R7S1T9_PUNST</name>
<dbReference type="RefSeq" id="XP_007388513.1">
    <property type="nucleotide sequence ID" value="XM_007388451.1"/>
</dbReference>
<dbReference type="EMBL" id="JH687555">
    <property type="protein sequence ID" value="EIN04370.1"/>
    <property type="molecule type" value="Genomic_DNA"/>
</dbReference>
<protein>
    <submittedName>
        <fullName evidence="1">Uncharacterized protein</fullName>
    </submittedName>
</protein>
<sequence length="346" mass="40465">MPALLPTETLMDIFEWASATDRHTAFNLCLVASWTKPLAERHLYATIKTEYKGDAKLLERWLAEMRKTRKAPPGAEHVRNLWIAFRYTKPDPSRAHQAPAVNGLPLEPVLFAQLRLAFPRLRSLGWDEWRRENSLFGWDQPRLTFDRIRRALSSLPTPTLTERDPGNAPYGLPPPGGKHVHLTVNEVPDLQHADEEHNAAFDEITHLRFRPGAQLEGDEVLESNFWYMLTQYHNLTHLSFGYRKYGDGELWFAERDSAPLKNLQMVVIEVDIFYRSNWDGALELVRYHRAQHKNGEQRVFTCPSLLDEDQWESEAFGGESIWERARAFTQRLRDNNWKVPREFRHW</sequence>
<organism evidence="1 2">
    <name type="scientific">Punctularia strigosozonata (strain HHB-11173)</name>
    <name type="common">White-rot fungus</name>
    <dbReference type="NCBI Taxonomy" id="741275"/>
    <lineage>
        <taxon>Eukaryota</taxon>
        <taxon>Fungi</taxon>
        <taxon>Dikarya</taxon>
        <taxon>Basidiomycota</taxon>
        <taxon>Agaricomycotina</taxon>
        <taxon>Agaricomycetes</taxon>
        <taxon>Corticiales</taxon>
        <taxon>Punctulariaceae</taxon>
        <taxon>Punctularia</taxon>
    </lineage>
</organism>
<accession>R7S1T9</accession>
<dbReference type="OrthoDB" id="2795673at2759"/>
<evidence type="ECO:0000313" key="2">
    <source>
        <dbReference type="Proteomes" id="UP000054196"/>
    </source>
</evidence>
<dbReference type="KEGG" id="psq:PUNSTDRAFT_47601"/>
<proteinExistence type="predicted"/>
<reference evidence="2" key="1">
    <citation type="journal article" date="2012" name="Science">
        <title>The Paleozoic origin of enzymatic lignin decomposition reconstructed from 31 fungal genomes.</title>
        <authorList>
            <person name="Floudas D."/>
            <person name="Binder M."/>
            <person name="Riley R."/>
            <person name="Barry K."/>
            <person name="Blanchette R.A."/>
            <person name="Henrissat B."/>
            <person name="Martinez A.T."/>
            <person name="Otillar R."/>
            <person name="Spatafora J.W."/>
            <person name="Yadav J.S."/>
            <person name="Aerts A."/>
            <person name="Benoit I."/>
            <person name="Boyd A."/>
            <person name="Carlson A."/>
            <person name="Copeland A."/>
            <person name="Coutinho P.M."/>
            <person name="de Vries R.P."/>
            <person name="Ferreira P."/>
            <person name="Findley K."/>
            <person name="Foster B."/>
            <person name="Gaskell J."/>
            <person name="Glotzer D."/>
            <person name="Gorecki P."/>
            <person name="Heitman J."/>
            <person name="Hesse C."/>
            <person name="Hori C."/>
            <person name="Igarashi K."/>
            <person name="Jurgens J.A."/>
            <person name="Kallen N."/>
            <person name="Kersten P."/>
            <person name="Kohler A."/>
            <person name="Kuees U."/>
            <person name="Kumar T.K.A."/>
            <person name="Kuo A."/>
            <person name="LaButti K."/>
            <person name="Larrondo L.F."/>
            <person name="Lindquist E."/>
            <person name="Ling A."/>
            <person name="Lombard V."/>
            <person name="Lucas S."/>
            <person name="Lundell T."/>
            <person name="Martin R."/>
            <person name="McLaughlin D.J."/>
            <person name="Morgenstern I."/>
            <person name="Morin E."/>
            <person name="Murat C."/>
            <person name="Nagy L.G."/>
            <person name="Nolan M."/>
            <person name="Ohm R.A."/>
            <person name="Patyshakuliyeva A."/>
            <person name="Rokas A."/>
            <person name="Ruiz-Duenas F.J."/>
            <person name="Sabat G."/>
            <person name="Salamov A."/>
            <person name="Samejima M."/>
            <person name="Schmutz J."/>
            <person name="Slot J.C."/>
            <person name="St John F."/>
            <person name="Stenlid J."/>
            <person name="Sun H."/>
            <person name="Sun S."/>
            <person name="Syed K."/>
            <person name="Tsang A."/>
            <person name="Wiebenga A."/>
            <person name="Young D."/>
            <person name="Pisabarro A."/>
            <person name="Eastwood D.C."/>
            <person name="Martin F."/>
            <person name="Cullen D."/>
            <person name="Grigoriev I.V."/>
            <person name="Hibbett D.S."/>
        </authorList>
    </citation>
    <scope>NUCLEOTIDE SEQUENCE [LARGE SCALE GENOMIC DNA]</scope>
    <source>
        <strain evidence="2">HHB-11173 SS5</strain>
    </source>
</reference>